<dbReference type="PANTHER" id="PTHR32125:SF4">
    <property type="entry name" value="2-C-METHYL-D-ERYTHRITOL 4-PHOSPHATE CYTIDYLYLTRANSFERASE, CHLOROPLASTIC"/>
    <property type="match status" value="1"/>
</dbReference>
<dbReference type="FunFam" id="3.90.550.10:FF:000003">
    <property type="entry name" value="2-C-methyl-D-erythritol 4-phosphate cytidylyltransferase"/>
    <property type="match status" value="1"/>
</dbReference>
<dbReference type="HAMAP" id="MF_00108">
    <property type="entry name" value="IspD"/>
    <property type="match status" value="1"/>
</dbReference>
<dbReference type="SUPFAM" id="SSF53448">
    <property type="entry name" value="Nucleotide-diphospho-sugar transferases"/>
    <property type="match status" value="1"/>
</dbReference>
<reference evidence="7" key="1">
    <citation type="submission" date="2019-06" db="EMBL/GenBank/DDBJ databases">
        <authorList>
            <person name="Murdoch R.W."/>
            <person name="Fathepure B."/>
        </authorList>
    </citation>
    <scope>NUCLEOTIDE SEQUENCE</scope>
</reference>
<comment type="similarity">
    <text evidence="2">Belongs to the IspD/TarI cytidylyltransferase family. IspD subfamily.</text>
</comment>
<accession>A0A5B8RCY2</accession>
<evidence type="ECO:0000256" key="6">
    <source>
        <dbReference type="ARBA" id="ARBA00023229"/>
    </source>
</evidence>
<evidence type="ECO:0000256" key="3">
    <source>
        <dbReference type="ARBA" id="ARBA00012526"/>
    </source>
</evidence>
<dbReference type="NCBIfam" id="TIGR00453">
    <property type="entry name" value="ispD"/>
    <property type="match status" value="1"/>
</dbReference>
<dbReference type="Pfam" id="PF01128">
    <property type="entry name" value="IspD"/>
    <property type="match status" value="1"/>
</dbReference>
<dbReference type="PANTHER" id="PTHR32125">
    <property type="entry name" value="2-C-METHYL-D-ERYTHRITOL 4-PHOSPHATE CYTIDYLYLTRANSFERASE, CHLOROPLASTIC"/>
    <property type="match status" value="1"/>
</dbReference>
<dbReference type="GO" id="GO:0019288">
    <property type="term" value="P:isopentenyl diphosphate biosynthetic process, methylerythritol 4-phosphate pathway"/>
    <property type="evidence" value="ECO:0007669"/>
    <property type="project" value="UniProtKB-UniPathway"/>
</dbReference>
<dbReference type="Gene3D" id="3.90.550.10">
    <property type="entry name" value="Spore Coat Polysaccharide Biosynthesis Protein SpsA, Chain A"/>
    <property type="match status" value="1"/>
</dbReference>
<evidence type="ECO:0000256" key="2">
    <source>
        <dbReference type="ARBA" id="ARBA00009789"/>
    </source>
</evidence>
<evidence type="ECO:0000256" key="1">
    <source>
        <dbReference type="ARBA" id="ARBA00004787"/>
    </source>
</evidence>
<keyword evidence="4 7" id="KW-0808">Transferase</keyword>
<comment type="pathway">
    <text evidence="1">Isoprenoid biosynthesis; isopentenyl diphosphate biosynthesis via DXP pathway; isopentenyl diphosphate from 1-deoxy-D-xylulose 5-phosphate: step 2/6.</text>
</comment>
<protein>
    <recommendedName>
        <fullName evidence="3">2-C-methyl-D-erythritol 4-phosphate cytidylyltransferase</fullName>
        <ecNumber evidence="3">2.7.7.60</ecNumber>
    </recommendedName>
</protein>
<dbReference type="InterPro" id="IPR050088">
    <property type="entry name" value="IspD/TarI_cytidylyltransf_bact"/>
</dbReference>
<dbReference type="EMBL" id="MN079086">
    <property type="protein sequence ID" value="QEA04625.1"/>
    <property type="molecule type" value="Genomic_DNA"/>
</dbReference>
<dbReference type="InterPro" id="IPR034683">
    <property type="entry name" value="IspD/TarI"/>
</dbReference>
<evidence type="ECO:0000256" key="5">
    <source>
        <dbReference type="ARBA" id="ARBA00022695"/>
    </source>
</evidence>
<sequence>MPVTYRARPLWAAVPAAGRGSRYGGGRPKQYERLAGRAVLDWSVSALLGLDEIAGVAVALADDDADWATLAVASDPRVYRCRGGRERSDSVRAALEALLAAGASPDDRVLVHDAARPAVSTAALQRLIQQADPRDGGLLALPVADTLKRGEAGYSTGTVDRSGLWAAQTPQLFPLGALRTALEAAVAEGVVPTDEASAMERTGAHPALVPGEPGNIKLTRTADRELLAAVLAARQEGRET</sequence>
<dbReference type="AlphaFoldDB" id="A0A5B8RCY2"/>
<evidence type="ECO:0000313" key="7">
    <source>
        <dbReference type="EMBL" id="QEA04625.1"/>
    </source>
</evidence>
<dbReference type="PROSITE" id="PS01295">
    <property type="entry name" value="ISPD"/>
    <property type="match status" value="1"/>
</dbReference>
<keyword evidence="5 7" id="KW-0548">Nucleotidyltransferase</keyword>
<name>A0A5B8RCY2_9ZZZZ</name>
<dbReference type="InterPro" id="IPR029044">
    <property type="entry name" value="Nucleotide-diphossugar_trans"/>
</dbReference>
<organism evidence="7">
    <name type="scientific">uncultured organism</name>
    <dbReference type="NCBI Taxonomy" id="155900"/>
    <lineage>
        <taxon>unclassified sequences</taxon>
        <taxon>environmental samples</taxon>
    </lineage>
</organism>
<evidence type="ECO:0000256" key="4">
    <source>
        <dbReference type="ARBA" id="ARBA00022679"/>
    </source>
</evidence>
<gene>
    <name evidence="7" type="primary">ispD</name>
    <name evidence="7" type="ORF">KBTEX_00933</name>
</gene>
<dbReference type="GO" id="GO:0050518">
    <property type="term" value="F:2-C-methyl-D-erythritol 4-phosphate cytidylyltransferase activity"/>
    <property type="evidence" value="ECO:0007669"/>
    <property type="project" value="UniProtKB-EC"/>
</dbReference>
<dbReference type="InterPro" id="IPR018294">
    <property type="entry name" value="ISPD_synthase_CS"/>
</dbReference>
<dbReference type="UniPathway" id="UPA00056">
    <property type="reaction ID" value="UER00093"/>
</dbReference>
<keyword evidence="6" id="KW-0414">Isoprene biosynthesis</keyword>
<proteinExistence type="inferred from homology"/>
<dbReference type="InterPro" id="IPR001228">
    <property type="entry name" value="IspD"/>
</dbReference>
<dbReference type="CDD" id="cd02516">
    <property type="entry name" value="CDP-ME_synthetase"/>
    <property type="match status" value="1"/>
</dbReference>
<dbReference type="EC" id="2.7.7.60" evidence="3"/>